<organism evidence="3 4">
    <name type="scientific">Candidatus Tokpelaia hoelldobleri</name>
    <dbReference type="NCBI Taxonomy" id="1902579"/>
    <lineage>
        <taxon>Bacteria</taxon>
        <taxon>Pseudomonadati</taxon>
        <taxon>Pseudomonadota</taxon>
        <taxon>Alphaproteobacteria</taxon>
        <taxon>Hyphomicrobiales</taxon>
        <taxon>Candidatus Tokpelaia</taxon>
    </lineage>
</organism>
<evidence type="ECO:0000256" key="1">
    <source>
        <dbReference type="SAM" id="Phobius"/>
    </source>
</evidence>
<proteinExistence type="predicted"/>
<name>A0A1U9JSH5_9HYPH</name>
<dbReference type="AlphaFoldDB" id="A0A1U9JSH5"/>
<feature type="transmembrane region" description="Helical" evidence="1">
    <location>
        <begin position="12"/>
        <end position="31"/>
    </location>
</feature>
<evidence type="ECO:0000259" key="2">
    <source>
        <dbReference type="Pfam" id="PF00892"/>
    </source>
</evidence>
<dbReference type="EMBL" id="CP017315">
    <property type="protein sequence ID" value="AQS40809.1"/>
    <property type="molecule type" value="Genomic_DNA"/>
</dbReference>
<feature type="transmembrane region" description="Helical" evidence="1">
    <location>
        <begin position="215"/>
        <end position="234"/>
    </location>
</feature>
<dbReference type="PANTHER" id="PTHR22911:SF135">
    <property type="entry name" value="BLR4310 PROTEIN"/>
    <property type="match status" value="1"/>
</dbReference>
<feature type="domain" description="EamA" evidence="2">
    <location>
        <begin position="17"/>
        <end position="148"/>
    </location>
</feature>
<feature type="transmembrane region" description="Helical" evidence="1">
    <location>
        <begin position="271"/>
        <end position="288"/>
    </location>
</feature>
<evidence type="ECO:0000313" key="4">
    <source>
        <dbReference type="Proteomes" id="UP000188912"/>
    </source>
</evidence>
<protein>
    <submittedName>
        <fullName evidence="3">DMT transporter permease</fullName>
    </submittedName>
</protein>
<feature type="transmembrane region" description="Helical" evidence="1">
    <location>
        <begin position="108"/>
        <end position="126"/>
    </location>
</feature>
<gene>
    <name evidence="3" type="ORF">BHV28_00830</name>
</gene>
<feature type="transmembrane region" description="Helical" evidence="1">
    <location>
        <begin position="43"/>
        <end position="65"/>
    </location>
</feature>
<feature type="transmembrane region" description="Helical" evidence="1">
    <location>
        <begin position="155"/>
        <end position="177"/>
    </location>
</feature>
<dbReference type="KEGG" id="thd:BHV28_00830"/>
<feature type="transmembrane region" description="Helical" evidence="1">
    <location>
        <begin position="133"/>
        <end position="149"/>
    </location>
</feature>
<dbReference type="GO" id="GO:0016020">
    <property type="term" value="C:membrane"/>
    <property type="evidence" value="ECO:0007669"/>
    <property type="project" value="InterPro"/>
</dbReference>
<sequence>MRKAIQSTSPERNTIVAGVLVMLLGIFLFAANDALGKYFVETFSVGQVLLLRSVGAFLVLAPMLWRQERSDLLRPARPGVQIARVLATAGDTGLFYAAVAYLPLANVITFYMASPIYVAAISHFFLDEKIRWRRWLAICVGFCGVLIALKPDAGMFASPASLYAIIGSLCFALVIIFNRVLRTTSDTTLVTWQTIGALIIGGLLTINHWQAPSTLQWGGFFLLGVVSCIGHILIARAMKLAPASVLAPLPYTLLLWGIVFGIIFFGNYPAPHVLVGAAIIILAGLFIYHRKKVVNNELSETDVGKVGR</sequence>
<keyword evidence="1" id="KW-0812">Transmembrane</keyword>
<feature type="domain" description="EamA" evidence="2">
    <location>
        <begin position="160"/>
        <end position="287"/>
    </location>
</feature>
<dbReference type="PANTHER" id="PTHR22911">
    <property type="entry name" value="ACYL-MALONYL CONDENSING ENZYME-RELATED"/>
    <property type="match status" value="1"/>
</dbReference>
<reference evidence="3 4" key="2">
    <citation type="journal article" date="2016" name="Sci. Rep.">
        <title>The genome of Rhizobiales bacteria in predatory ants reveals urease gene functions but no genes for nitrogen fixation.</title>
        <authorList>
            <person name="Neuvonen M.M."/>
            <person name="Tamarit D."/>
            <person name="Naslund K."/>
            <person name="Liebig J."/>
            <person name="Feldhaar H."/>
            <person name="Moran N.A."/>
            <person name="Guy L."/>
            <person name="Andersson S.G."/>
        </authorList>
    </citation>
    <scope>NUCLEOTIDE SEQUENCE [LARGE SCALE GENOMIC DNA]</scope>
    <source>
        <strain evidence="3 4">Hsal</strain>
    </source>
</reference>
<dbReference type="InterPro" id="IPR037185">
    <property type="entry name" value="EmrE-like"/>
</dbReference>
<accession>A0A1U9JSH5</accession>
<dbReference type="Gene3D" id="1.10.3730.20">
    <property type="match status" value="1"/>
</dbReference>
<feature type="transmembrane region" description="Helical" evidence="1">
    <location>
        <begin position="85"/>
        <end position="102"/>
    </location>
</feature>
<dbReference type="InterPro" id="IPR000620">
    <property type="entry name" value="EamA_dom"/>
</dbReference>
<dbReference type="Proteomes" id="UP000188912">
    <property type="component" value="Chromosome"/>
</dbReference>
<keyword evidence="4" id="KW-1185">Reference proteome</keyword>
<dbReference type="Pfam" id="PF00892">
    <property type="entry name" value="EamA"/>
    <property type="match status" value="2"/>
</dbReference>
<feature type="transmembrane region" description="Helical" evidence="1">
    <location>
        <begin position="246"/>
        <end position="265"/>
    </location>
</feature>
<dbReference type="STRING" id="1902579.BHV28_00830"/>
<keyword evidence="1" id="KW-0472">Membrane</keyword>
<reference evidence="3 4" key="1">
    <citation type="journal article" date="2010" name="Science">
        <title>Genomic comparison of the ants Camponotus floridanus and Harpegnathos saltator.</title>
        <authorList>
            <person name="Bonasio R."/>
            <person name="Zhang G."/>
            <person name="Ye C."/>
            <person name="Mutti N.S."/>
            <person name="Fang X."/>
            <person name="Qin N."/>
            <person name="Donahue G."/>
            <person name="Yang P."/>
            <person name="Li Q."/>
            <person name="Li C."/>
            <person name="Zhang P."/>
            <person name="Huang Z."/>
            <person name="Berger S.L."/>
            <person name="Reinberg D."/>
            <person name="Wang J."/>
            <person name="Liebig J."/>
        </authorList>
    </citation>
    <scope>NUCLEOTIDE SEQUENCE [LARGE SCALE GENOMIC DNA]</scope>
    <source>
        <strain evidence="3 4">Hsal</strain>
    </source>
</reference>
<dbReference type="SUPFAM" id="SSF103481">
    <property type="entry name" value="Multidrug resistance efflux transporter EmrE"/>
    <property type="match status" value="2"/>
</dbReference>
<keyword evidence="1" id="KW-1133">Transmembrane helix</keyword>
<evidence type="ECO:0000313" key="3">
    <source>
        <dbReference type="EMBL" id="AQS40809.1"/>
    </source>
</evidence>
<feature type="transmembrane region" description="Helical" evidence="1">
    <location>
        <begin position="189"/>
        <end position="209"/>
    </location>
</feature>